<evidence type="ECO:0000256" key="1">
    <source>
        <dbReference type="SAM" id="SignalP"/>
    </source>
</evidence>
<comment type="caution">
    <text evidence="3">The sequence shown here is derived from an EMBL/GenBank/DDBJ whole genome shotgun (WGS) entry which is preliminary data.</text>
</comment>
<feature type="signal peptide" evidence="1">
    <location>
        <begin position="1"/>
        <end position="18"/>
    </location>
</feature>
<gene>
    <name evidence="3" type="ORF">DWW57_03450</name>
</gene>
<protein>
    <submittedName>
        <fullName evidence="3">DUF5017 domain-containing protein</fullName>
    </submittedName>
</protein>
<reference evidence="3 4" key="1">
    <citation type="submission" date="2018-08" db="EMBL/GenBank/DDBJ databases">
        <title>A genome reference for cultivated species of the human gut microbiota.</title>
        <authorList>
            <person name="Zou Y."/>
            <person name="Xue W."/>
            <person name="Luo G."/>
        </authorList>
    </citation>
    <scope>NUCLEOTIDE SEQUENCE [LARGE SCALE GENOMIC DNA]</scope>
    <source>
        <strain evidence="3 4">AF16-14</strain>
    </source>
</reference>
<dbReference type="Proteomes" id="UP000284243">
    <property type="component" value="Unassembled WGS sequence"/>
</dbReference>
<sequence length="646" mass="72279">MKKIYILSTIWMAFIVGACDYNDKNFDGLDDIVKPANVVKEKYTLVEADYAAISDNSTNKSIAKKEGTDKALAAVKTDLYLNETVPGPTYLPAFLAAKYFTADEGSSVKVTYSYRENKSELLSAYSSIKSYKAGNKDYRAAYGNAKFVPYLNENTKNKVADLLINGYEEPEEGDVVLVEYRYNAQSNNTLETPQLWENFEDLGTGNLARLKDWGSEKDWFVSSTGGTQWKVTAYNNNQYIQYSAYKTEGECEAWMVTPEMTVGADDKLSFDVCVGNWNADCLTVWISEDFDGKDVKKATWTDITSHFTIPSAPAKGYGSFASAGTFPLAQYGGKKVFVAFKYLGDGVNKKTTTYQIDNVMIGSKIPEGEGLKADVAFDLKVFDGKKWNNADKNVLVLSVQDYKEMGQNQYCFSEKVPAADYLPNYLAKVIAYPVDQENRVVVYRYNNGKEVKNYSDEYTYSAATGRWTLNTRIVDLTQQYVFAGGVWKFDPSMTITLEAVKGNAESAAFYQAIVDYVGKTFGSDYYQTGYTNAEFYYGASSYQNNFSFYPYSWRESNKAGAAAYQHLSDEELTALMFERLPEAVRIGLEAIYSDADVVTGVEVTYTVNFSIYGINGTKDTTVYTVKYVVTGKAEFEYVEDSLKAIG</sequence>
<evidence type="ECO:0000313" key="4">
    <source>
        <dbReference type="Proteomes" id="UP000284243"/>
    </source>
</evidence>
<dbReference type="AlphaFoldDB" id="A0A412TXR7"/>
<evidence type="ECO:0000313" key="3">
    <source>
        <dbReference type="EMBL" id="RGU58221.1"/>
    </source>
</evidence>
<dbReference type="InterPro" id="IPR032185">
    <property type="entry name" value="DUF5017"/>
</dbReference>
<evidence type="ECO:0000259" key="2">
    <source>
        <dbReference type="Pfam" id="PF16409"/>
    </source>
</evidence>
<feature type="chain" id="PRO_5019312093" evidence="1">
    <location>
        <begin position="19"/>
        <end position="646"/>
    </location>
</feature>
<accession>A0A412TXR7</accession>
<dbReference type="PROSITE" id="PS51257">
    <property type="entry name" value="PROKAR_LIPOPROTEIN"/>
    <property type="match status" value="1"/>
</dbReference>
<dbReference type="RefSeq" id="WP_118160042.1">
    <property type="nucleotide sequence ID" value="NZ_JADNGC010000002.1"/>
</dbReference>
<dbReference type="Pfam" id="PF16409">
    <property type="entry name" value="DUF5017"/>
    <property type="match status" value="1"/>
</dbReference>
<feature type="domain" description="DUF5017" evidence="2">
    <location>
        <begin position="267"/>
        <end position="369"/>
    </location>
</feature>
<keyword evidence="1" id="KW-0732">Signal</keyword>
<dbReference type="EMBL" id="QRYC01000003">
    <property type="protein sequence ID" value="RGU58221.1"/>
    <property type="molecule type" value="Genomic_DNA"/>
</dbReference>
<organism evidence="3 4">
    <name type="scientific">Odoribacter splanchnicus</name>
    <dbReference type="NCBI Taxonomy" id="28118"/>
    <lineage>
        <taxon>Bacteria</taxon>
        <taxon>Pseudomonadati</taxon>
        <taxon>Bacteroidota</taxon>
        <taxon>Bacteroidia</taxon>
        <taxon>Bacteroidales</taxon>
        <taxon>Odoribacteraceae</taxon>
        <taxon>Odoribacter</taxon>
    </lineage>
</organism>
<dbReference type="Gene3D" id="2.60.120.200">
    <property type="match status" value="1"/>
</dbReference>
<dbReference type="NCBIfam" id="NF038128">
    <property type="entry name" value="choice_anch_J"/>
    <property type="match status" value="1"/>
</dbReference>
<proteinExistence type="predicted"/>
<name>A0A412TXR7_9BACT</name>